<keyword evidence="11" id="KW-1185">Reference proteome</keyword>
<evidence type="ECO:0000256" key="3">
    <source>
        <dbReference type="ARBA" id="ARBA00022475"/>
    </source>
</evidence>
<dbReference type="PANTHER" id="PTHR23517:SF2">
    <property type="entry name" value="MULTIDRUG RESISTANCE PROTEIN MDTH"/>
    <property type="match status" value="1"/>
</dbReference>
<feature type="transmembrane region" description="Helical" evidence="8">
    <location>
        <begin position="357"/>
        <end position="380"/>
    </location>
</feature>
<dbReference type="AlphaFoldDB" id="M1LR62"/>
<dbReference type="PATRIC" id="fig|931276.5.peg.1600"/>
<evidence type="ECO:0000259" key="9">
    <source>
        <dbReference type="PROSITE" id="PS50850"/>
    </source>
</evidence>
<feature type="transmembrane region" description="Helical" evidence="8">
    <location>
        <begin position="326"/>
        <end position="345"/>
    </location>
</feature>
<feature type="transmembrane region" description="Helical" evidence="8">
    <location>
        <begin position="20"/>
        <end position="42"/>
    </location>
</feature>
<reference evidence="10 11" key="1">
    <citation type="submission" date="2013-02" db="EMBL/GenBank/DDBJ databases">
        <title>Genome sequence of Clostridium saccharoperbutylacetonicum N1-4(HMT).</title>
        <authorList>
            <person name="Poehlein A."/>
            <person name="Daniel R."/>
        </authorList>
    </citation>
    <scope>NUCLEOTIDE SEQUENCE [LARGE SCALE GENOMIC DNA]</scope>
    <source>
        <strain evidence="11">N1-4(HMT)</strain>
    </source>
</reference>
<dbReference type="InterPro" id="IPR036259">
    <property type="entry name" value="MFS_trans_sf"/>
</dbReference>
<dbReference type="eggNOG" id="COG2814">
    <property type="taxonomic scope" value="Bacteria"/>
</dbReference>
<evidence type="ECO:0000256" key="4">
    <source>
        <dbReference type="ARBA" id="ARBA00022692"/>
    </source>
</evidence>
<dbReference type="InterPro" id="IPR011701">
    <property type="entry name" value="MFS"/>
</dbReference>
<evidence type="ECO:0000256" key="1">
    <source>
        <dbReference type="ARBA" id="ARBA00004651"/>
    </source>
</evidence>
<evidence type="ECO:0000256" key="2">
    <source>
        <dbReference type="ARBA" id="ARBA00022448"/>
    </source>
</evidence>
<keyword evidence="3" id="KW-1003">Cell membrane</keyword>
<dbReference type="EMBL" id="CP004121">
    <property type="protein sequence ID" value="AGF55400.1"/>
    <property type="molecule type" value="Genomic_DNA"/>
</dbReference>
<keyword evidence="2" id="KW-0813">Transport</keyword>
<dbReference type="InterPro" id="IPR050171">
    <property type="entry name" value="MFS_Transporters"/>
</dbReference>
<feature type="transmembrane region" description="Helical" evidence="8">
    <location>
        <begin position="83"/>
        <end position="104"/>
    </location>
</feature>
<dbReference type="OrthoDB" id="9793283at2"/>
<dbReference type="Pfam" id="PF07690">
    <property type="entry name" value="MFS_1"/>
    <property type="match status" value="1"/>
</dbReference>
<dbReference type="GO" id="GO:0022857">
    <property type="term" value="F:transmembrane transporter activity"/>
    <property type="evidence" value="ECO:0007669"/>
    <property type="project" value="InterPro"/>
</dbReference>
<dbReference type="PANTHER" id="PTHR23517">
    <property type="entry name" value="RESISTANCE PROTEIN MDTM, PUTATIVE-RELATED-RELATED"/>
    <property type="match status" value="1"/>
</dbReference>
<keyword evidence="4 8" id="KW-0812">Transmembrane</keyword>
<dbReference type="InterPro" id="IPR020846">
    <property type="entry name" value="MFS_dom"/>
</dbReference>
<evidence type="ECO:0000313" key="10">
    <source>
        <dbReference type="EMBL" id="AGF55400.1"/>
    </source>
</evidence>
<feature type="transmembrane region" description="Helical" evidence="8">
    <location>
        <begin position="140"/>
        <end position="164"/>
    </location>
</feature>
<feature type="transmembrane region" description="Helical" evidence="8">
    <location>
        <begin position="386"/>
        <end position="406"/>
    </location>
</feature>
<feature type="domain" description="Major facilitator superfamily (MFS) profile" evidence="9">
    <location>
        <begin position="17"/>
        <end position="411"/>
    </location>
</feature>
<feature type="transmembrane region" description="Helical" evidence="8">
    <location>
        <begin position="300"/>
        <end position="320"/>
    </location>
</feature>
<comment type="subcellular location">
    <subcellularLocation>
        <location evidence="1">Cell membrane</location>
        <topology evidence="1">Multi-pass membrane protein</topology>
    </subcellularLocation>
</comment>
<dbReference type="Proteomes" id="UP000011728">
    <property type="component" value="Chromosome"/>
</dbReference>
<dbReference type="SUPFAM" id="SSF103473">
    <property type="entry name" value="MFS general substrate transporter"/>
    <property type="match status" value="1"/>
</dbReference>
<dbReference type="STRING" id="36745.CLSAP_16030"/>
<proteinExistence type="predicted"/>
<keyword evidence="6 8" id="KW-0472">Membrane</keyword>
<dbReference type="RefSeq" id="WP_015391722.1">
    <property type="nucleotide sequence ID" value="NC_020291.1"/>
</dbReference>
<organism evidence="10 11">
    <name type="scientific">Clostridium saccharoperbutylacetonicum N1-4(HMT)</name>
    <dbReference type="NCBI Taxonomy" id="931276"/>
    <lineage>
        <taxon>Bacteria</taxon>
        <taxon>Bacillati</taxon>
        <taxon>Bacillota</taxon>
        <taxon>Clostridia</taxon>
        <taxon>Eubacteriales</taxon>
        <taxon>Clostridiaceae</taxon>
        <taxon>Clostridium</taxon>
    </lineage>
</organism>
<dbReference type="Gene3D" id="1.20.1250.20">
    <property type="entry name" value="MFS general substrate transporter like domains"/>
    <property type="match status" value="1"/>
</dbReference>
<sequence>MFKIRQSFEQYRGLPREIYILFIGRIINCLGSFVGPLMTLILTQKFGMSSAESGSFIALQSCLQGIGLVIGGKMVDSFGRKKVIVVCQSLGAVLIILCGIIPISMLTAKMMIASSCLYSMAFTAYDALQADVTNTKNRKVSYSLLYMGINIGFAIGPIIGGFLYKNYISLVFIGDAVTTIISMVLVMVLIKEKTIYKSTIENEEENKMEERNELEDNVEGSVFKILMSRPILLVFCMIMFFRNFTYAEWPFALPLQLGKIYGSDGASMFALLGAVNGTIVIIGTPFLMKLTKKFSELMNICLGNFIYVISFFMFGCIGSMPLFIMAVSLMTFGEIIGAANSSAFISNNSPASHRGRLNSTLSIIIMSGGALSPMIIGNIIEKYGLMPGYTLAAASALLAVVLGIIAEKIAKNRMIIRNSATI</sequence>
<dbReference type="GO" id="GO:0005886">
    <property type="term" value="C:plasma membrane"/>
    <property type="evidence" value="ECO:0007669"/>
    <property type="project" value="UniProtKB-SubCell"/>
</dbReference>
<evidence type="ECO:0000256" key="7">
    <source>
        <dbReference type="SAM" id="Coils"/>
    </source>
</evidence>
<protein>
    <submittedName>
        <fullName evidence="10">Permease, major facilitator superfamily</fullName>
    </submittedName>
</protein>
<dbReference type="PROSITE" id="PS50850">
    <property type="entry name" value="MFS"/>
    <property type="match status" value="1"/>
</dbReference>
<feature type="coiled-coil region" evidence="7">
    <location>
        <begin position="193"/>
        <end position="220"/>
    </location>
</feature>
<keyword evidence="5 8" id="KW-1133">Transmembrane helix</keyword>
<evidence type="ECO:0000256" key="6">
    <source>
        <dbReference type="ARBA" id="ARBA00023136"/>
    </source>
</evidence>
<evidence type="ECO:0000256" key="5">
    <source>
        <dbReference type="ARBA" id="ARBA00022989"/>
    </source>
</evidence>
<feature type="transmembrane region" description="Helical" evidence="8">
    <location>
        <begin position="170"/>
        <end position="190"/>
    </location>
</feature>
<feature type="transmembrane region" description="Helical" evidence="8">
    <location>
        <begin position="269"/>
        <end position="288"/>
    </location>
</feature>
<evidence type="ECO:0000256" key="8">
    <source>
        <dbReference type="SAM" id="Phobius"/>
    </source>
</evidence>
<accession>M1LR62</accession>
<dbReference type="HOGENOM" id="CLU_001265_60_4_9"/>
<evidence type="ECO:0000313" key="11">
    <source>
        <dbReference type="Proteomes" id="UP000011728"/>
    </source>
</evidence>
<dbReference type="KEGG" id="csr:Cspa_c16300"/>
<feature type="transmembrane region" description="Helical" evidence="8">
    <location>
        <begin position="231"/>
        <end position="249"/>
    </location>
</feature>
<name>M1LR62_9CLOT</name>
<gene>
    <name evidence="10" type="ORF">Cspa_c16300</name>
</gene>
<keyword evidence="7" id="KW-0175">Coiled coil</keyword>